<evidence type="ECO:0000313" key="3">
    <source>
        <dbReference type="EMBL" id="KTB32935.1"/>
    </source>
</evidence>
<feature type="transmembrane region" description="Helical" evidence="2">
    <location>
        <begin position="396"/>
        <end position="421"/>
    </location>
</feature>
<feature type="transmembrane region" description="Helical" evidence="2">
    <location>
        <begin position="245"/>
        <end position="266"/>
    </location>
</feature>
<feature type="transmembrane region" description="Helical" evidence="2">
    <location>
        <begin position="212"/>
        <end position="233"/>
    </location>
</feature>
<feature type="transmembrane region" description="Helical" evidence="2">
    <location>
        <begin position="43"/>
        <end position="69"/>
    </location>
</feature>
<accession>A0A0W0F9B1</accession>
<evidence type="ECO:0000313" key="4">
    <source>
        <dbReference type="Proteomes" id="UP000054988"/>
    </source>
</evidence>
<keyword evidence="2" id="KW-0472">Membrane</keyword>
<sequence>MSDKPQNFGETLSSGIQDISALLPLLGTEQCEQNVGSALEKGYLYAAVASLSLFGSLGVVKAAFATLFATITWPFHGGLWLNNAGFATSGSVSSMVTIDKDTGMYVAEIKLRKLLEAQNIEDFRLLSEIQWSGQKYAKDSSYNAAEAMRRLNEQDRDMGGARFSRYLREIQRDITCWDFKELVRDLKGMGRRLTFKFQHAIKMGHEIFPNSWNALLIMTSALSALLSVTPYIYLASSHWSHPLSWIYPALRSFGSFLCVVCVQLALQTRIHQIANMCLAWMKIRQSHENLDEEIKRGKADKLEERIRRHTQLPGTATVGIRWWSIQWWSIQWWAIRRWSIQWWAIRRWAIRWWAKWANRDSPSVIEEGRHEDNGQHMGLSAEQQEVAALLNFSPMLIVYQLLIAAGMAMIVAGYVGCFSIVSQSDLPPSGPYIWFVMETVLSMLRIFLWGVNPSWDEHMEWTLTFQQHNNASFPLITSPNNSEELGFGGNAPAAKRPFLVYAHREFLSMAQAQIGQLQPPEAEGVTLYYGLIMHKAFVSSEHSHVDSDWRKYLSITMVHPSSEHRIFTFLCHGPDGDHPKLFLSTLETLSDTGVHHVSLECLWSAQEFDGFLWSHEFRSIVQYAQNLSTCLFAKYQELHLRWDFQTSQTIYQNLGINGAPLSEHDRDYISLQKLHESMATALQSRLHTGRNEQGKIDADQDKLFHLEALNIVETALLEVYLWDRESEFIDGWRQKENFKLQLLPDECMHAMQARISVQKNSALLRCGGEQLAVQFADAWDHLLAKLEKLRKDAPKDSDLSIRRARELWENIQTGDALGAIEELCSGLLPPLIHGVLTQVDEELQEELRHFLLTTFPDPMLPIPSRPYIYITNIWALKHIQNICALEIQVGNFQRSLSEYLNLVTYSKLAGQKMTTLIIYEPWMISDTTREAVTEHILKNPNILCLSGMGCHDPGTLNALDCKQPHCKAVFANQQKWKEMVQGRSDFVFRVGFEGRYQGVIVAEGDHIQVYHTGRCLVLFHCPNAGELTVTLSMCKRSVSVGLEATLQSDFNKRSNFTQTYTVPAFQNEGDLEHVTFLFSDVPKGTCAIAIHYSSVSFWWEIHGLVKVQWNAIRRTENDTGTDGDGPVSLASHSQGMSKRALSDMEEAKEQDPRNEQEIQRDAVMVKDLDDQEVQSRAEVHQRRAKKV</sequence>
<name>A0A0W0F9B1_MONRR</name>
<comment type="caution">
    <text evidence="3">The sequence shown here is derived from an EMBL/GenBank/DDBJ whole genome shotgun (WGS) entry which is preliminary data.</text>
</comment>
<feature type="region of interest" description="Disordered" evidence="1">
    <location>
        <begin position="1117"/>
        <end position="1187"/>
    </location>
</feature>
<gene>
    <name evidence="3" type="ORF">WG66_14519</name>
</gene>
<keyword evidence="2" id="KW-0812">Transmembrane</keyword>
<protein>
    <submittedName>
        <fullName evidence="3">Uncharacterized protein</fullName>
    </submittedName>
</protein>
<feature type="compositionally biased region" description="Basic and acidic residues" evidence="1">
    <location>
        <begin position="1140"/>
        <end position="1181"/>
    </location>
</feature>
<dbReference type="eggNOG" id="ENOG502SXWB">
    <property type="taxonomic scope" value="Eukaryota"/>
</dbReference>
<organism evidence="3 4">
    <name type="scientific">Moniliophthora roreri</name>
    <name type="common">Frosty pod rot fungus</name>
    <name type="synonym">Monilia roreri</name>
    <dbReference type="NCBI Taxonomy" id="221103"/>
    <lineage>
        <taxon>Eukaryota</taxon>
        <taxon>Fungi</taxon>
        <taxon>Dikarya</taxon>
        <taxon>Basidiomycota</taxon>
        <taxon>Agaricomycotina</taxon>
        <taxon>Agaricomycetes</taxon>
        <taxon>Agaricomycetidae</taxon>
        <taxon>Agaricales</taxon>
        <taxon>Marasmiineae</taxon>
        <taxon>Marasmiaceae</taxon>
        <taxon>Moniliophthora</taxon>
    </lineage>
</organism>
<evidence type="ECO:0000256" key="2">
    <source>
        <dbReference type="SAM" id="Phobius"/>
    </source>
</evidence>
<dbReference type="AlphaFoldDB" id="A0A0W0F9B1"/>
<reference evidence="3 4" key="1">
    <citation type="submission" date="2015-12" db="EMBL/GenBank/DDBJ databases">
        <title>Draft genome sequence of Moniliophthora roreri, the causal agent of frosty pod rot of cacao.</title>
        <authorList>
            <person name="Aime M.C."/>
            <person name="Diaz-Valderrama J.R."/>
            <person name="Kijpornyongpan T."/>
            <person name="Phillips-Mora W."/>
        </authorList>
    </citation>
    <scope>NUCLEOTIDE SEQUENCE [LARGE SCALE GENOMIC DNA]</scope>
    <source>
        <strain evidence="3 4">MCA 2952</strain>
    </source>
</reference>
<keyword evidence="2" id="KW-1133">Transmembrane helix</keyword>
<dbReference type="EMBL" id="LATX01002199">
    <property type="protein sequence ID" value="KTB32935.1"/>
    <property type="molecule type" value="Genomic_DNA"/>
</dbReference>
<dbReference type="Proteomes" id="UP000054988">
    <property type="component" value="Unassembled WGS sequence"/>
</dbReference>
<evidence type="ECO:0000256" key="1">
    <source>
        <dbReference type="SAM" id="MobiDB-lite"/>
    </source>
</evidence>
<proteinExistence type="predicted"/>